<comment type="subcellular location">
    <subcellularLocation>
        <location evidence="5">Cell membrane</location>
        <topology evidence="5">Multi-pass membrane protein</topology>
    </subcellularLocation>
    <subcellularLocation>
        <location evidence="1">Membrane</location>
        <topology evidence="1">Multi-pass membrane protein</topology>
    </subcellularLocation>
</comment>
<dbReference type="Pfam" id="PF00902">
    <property type="entry name" value="TatC"/>
    <property type="match status" value="1"/>
</dbReference>
<comment type="subunit">
    <text evidence="5">Forms a complex with TatA.</text>
</comment>
<evidence type="ECO:0000256" key="2">
    <source>
        <dbReference type="ARBA" id="ARBA00022692"/>
    </source>
</evidence>
<feature type="region of interest" description="Disordered" evidence="6">
    <location>
        <begin position="1"/>
        <end position="54"/>
    </location>
</feature>
<dbReference type="OMA" id="YRRYAYF"/>
<evidence type="ECO:0000256" key="6">
    <source>
        <dbReference type="SAM" id="MobiDB-lite"/>
    </source>
</evidence>
<comment type="caution">
    <text evidence="9">The sequence shown here is derived from an EMBL/GenBank/DDBJ whole genome shotgun (WGS) entry which is preliminary data.</text>
</comment>
<feature type="transmembrane region" description="Helical" evidence="5">
    <location>
        <begin position="206"/>
        <end position="228"/>
    </location>
</feature>
<reference evidence="7 11" key="2">
    <citation type="submission" date="2019-07" db="EMBL/GenBank/DDBJ databases">
        <title>Draft genome Sequence of Chlorobium phaeovibrioides sp. strain PhvTcv-s14, from the Phylum Chlorobi.</title>
        <authorList>
            <person name="Babenko V."/>
            <person name="Boldyreva D."/>
            <person name="Kanygina A."/>
            <person name="Selezneva O."/>
            <person name="Akopiyan T."/>
            <person name="Lunina O."/>
        </authorList>
    </citation>
    <scope>NUCLEOTIDE SEQUENCE [LARGE SCALE GENOMIC DNA]</scope>
    <source>
        <strain evidence="7 11">GrTcv12</strain>
    </source>
</reference>
<keyword evidence="5" id="KW-0813">Transport</keyword>
<dbReference type="InterPro" id="IPR002033">
    <property type="entry name" value="TatC"/>
</dbReference>
<dbReference type="Proteomes" id="UP000327458">
    <property type="component" value="Unassembled WGS sequence"/>
</dbReference>
<comment type="function">
    <text evidence="5">Part of the twin-arginine translocation (Tat) system that transports large folded proteins containing a characteristic twin-arginine motif in their signal peptide across membranes.</text>
</comment>
<organism evidence="9 10">
    <name type="scientific">Chlorobium phaeovibrioides</name>
    <dbReference type="NCBI Taxonomy" id="1094"/>
    <lineage>
        <taxon>Bacteria</taxon>
        <taxon>Pseudomonadati</taxon>
        <taxon>Chlorobiota</taxon>
        <taxon>Chlorobiia</taxon>
        <taxon>Chlorobiales</taxon>
        <taxon>Chlorobiaceae</taxon>
        <taxon>Chlorobium/Pelodictyon group</taxon>
        <taxon>Chlorobium</taxon>
    </lineage>
</organism>
<protein>
    <recommendedName>
        <fullName evidence="5">Sec-independent protein translocase protein TatC</fullName>
    </recommendedName>
</protein>
<sequence>MNQEPDETTPRPEAAGNSGMTDTPNTDAESHREETHELMKQEEEGEGNEKEEERSLNFIDHLDEIRGRIIKTGIALVLMVALSAIFADFLVEVVIIGPLKRSSDTLVLQNLVPYGQISLYLQAVFFTGFILAFPFMAWQIWQFVAPGLHEHERQAGRFSILFISLSFFTGIAFGYFVFLPVSLQFFAGFGSTLIENNISVQDYTSFFIGALLTAGMVFELPFISYILSKIGLLTPAFMRFYRKHAIVFLLIVAALVTPSTDLVTQLVIGIPMILLYEASILISAHVNRKNEALK</sequence>
<keyword evidence="3 5" id="KW-1133">Transmembrane helix</keyword>
<evidence type="ECO:0000313" key="10">
    <source>
        <dbReference type="Proteomes" id="UP000279908"/>
    </source>
</evidence>
<dbReference type="RefSeq" id="WP_011890213.1">
    <property type="nucleotide sequence ID" value="NZ_CP041698.1"/>
</dbReference>
<keyword evidence="2 5" id="KW-0812">Transmembrane</keyword>
<name>A0A3S0NKC1_CHLPH</name>
<feature type="transmembrane region" description="Helical" evidence="5">
    <location>
        <begin position="262"/>
        <end position="284"/>
    </location>
</feature>
<evidence type="ECO:0000313" key="8">
    <source>
        <dbReference type="EMBL" id="MWV53743.1"/>
    </source>
</evidence>
<dbReference type="NCBIfam" id="TIGR00945">
    <property type="entry name" value="tatC"/>
    <property type="match status" value="1"/>
</dbReference>
<proteinExistence type="inferred from homology"/>
<feature type="transmembrane region" description="Helical" evidence="5">
    <location>
        <begin position="240"/>
        <end position="256"/>
    </location>
</feature>
<evidence type="ECO:0000256" key="1">
    <source>
        <dbReference type="ARBA" id="ARBA00004141"/>
    </source>
</evidence>
<evidence type="ECO:0000313" key="11">
    <source>
        <dbReference type="Proteomes" id="UP000327458"/>
    </source>
</evidence>
<feature type="transmembrane region" description="Helical" evidence="5">
    <location>
        <begin position="158"/>
        <end position="186"/>
    </location>
</feature>
<feature type="transmembrane region" description="Helical" evidence="5">
    <location>
        <begin position="117"/>
        <end position="138"/>
    </location>
</feature>
<dbReference type="Proteomes" id="UP000279908">
    <property type="component" value="Unassembled WGS sequence"/>
</dbReference>
<dbReference type="PANTHER" id="PTHR30371">
    <property type="entry name" value="SEC-INDEPENDENT PROTEIN TRANSLOCASE PROTEIN TATC"/>
    <property type="match status" value="1"/>
</dbReference>
<dbReference type="PANTHER" id="PTHR30371:SF0">
    <property type="entry name" value="SEC-INDEPENDENT PROTEIN TRANSLOCASE PROTEIN TATC, CHLOROPLASTIC-RELATED"/>
    <property type="match status" value="1"/>
</dbReference>
<evidence type="ECO:0000313" key="7">
    <source>
        <dbReference type="EMBL" id="KAA6232669.1"/>
    </source>
</evidence>
<dbReference type="EMBL" id="WUBZ01000003">
    <property type="protein sequence ID" value="MWV53743.1"/>
    <property type="molecule type" value="Genomic_DNA"/>
</dbReference>
<reference evidence="8 12" key="3">
    <citation type="submission" date="2019-11" db="EMBL/GenBank/DDBJ databases">
        <title>Green- and brown-colored morphotypes of Chlorobia in the stratified aquatic ecosystems of Kandalaksha Gulf (White Sea): A model for study of the accessory genome evolution.</title>
        <authorList>
            <person name="Grouzdev D.S."/>
        </authorList>
    </citation>
    <scope>NUCLEOTIDE SEQUENCE [LARGE SCALE GENOMIC DNA]</scope>
    <source>
        <strain evidence="8 12">ZM</strain>
    </source>
</reference>
<dbReference type="AlphaFoldDB" id="A0A3S0NKC1"/>
<dbReference type="EMBL" id="RXYK01000001">
    <property type="protein sequence ID" value="RTY39893.1"/>
    <property type="molecule type" value="Genomic_DNA"/>
</dbReference>
<dbReference type="EMBL" id="VMRG01000001">
    <property type="protein sequence ID" value="KAA6232669.1"/>
    <property type="molecule type" value="Genomic_DNA"/>
</dbReference>
<dbReference type="GO" id="GO:0033281">
    <property type="term" value="C:TAT protein transport complex"/>
    <property type="evidence" value="ECO:0007669"/>
    <property type="project" value="UniProtKB-UniRule"/>
</dbReference>
<feature type="compositionally biased region" description="Polar residues" evidence="6">
    <location>
        <begin position="18"/>
        <end position="27"/>
    </location>
</feature>
<accession>A0A3S0NKC1</accession>
<keyword evidence="5" id="KW-1003">Cell membrane</keyword>
<keyword evidence="5" id="KW-0653">Protein transport</keyword>
<evidence type="ECO:0000313" key="12">
    <source>
        <dbReference type="Proteomes" id="UP000489351"/>
    </source>
</evidence>
<dbReference type="GO" id="GO:0065002">
    <property type="term" value="P:intracellular protein transmembrane transport"/>
    <property type="evidence" value="ECO:0007669"/>
    <property type="project" value="TreeGrafter"/>
</dbReference>
<evidence type="ECO:0000313" key="9">
    <source>
        <dbReference type="EMBL" id="RTY39893.1"/>
    </source>
</evidence>
<comment type="similarity">
    <text evidence="5">Belongs to the TatC family.</text>
</comment>
<dbReference type="GO" id="GO:0009977">
    <property type="term" value="F:proton motive force dependent protein transmembrane transporter activity"/>
    <property type="evidence" value="ECO:0007669"/>
    <property type="project" value="TreeGrafter"/>
</dbReference>
<evidence type="ECO:0000256" key="4">
    <source>
        <dbReference type="ARBA" id="ARBA00023136"/>
    </source>
</evidence>
<dbReference type="PRINTS" id="PR01840">
    <property type="entry name" value="TATCFAMILY"/>
</dbReference>
<dbReference type="GO" id="GO:0043953">
    <property type="term" value="P:protein transport by the Tat complex"/>
    <property type="evidence" value="ECO:0007669"/>
    <property type="project" value="UniProtKB-UniRule"/>
</dbReference>
<keyword evidence="5" id="KW-0811">Translocation</keyword>
<keyword evidence="4 5" id="KW-0472">Membrane</keyword>
<feature type="transmembrane region" description="Helical" evidence="5">
    <location>
        <begin position="74"/>
        <end position="97"/>
    </location>
</feature>
<dbReference type="HAMAP" id="MF_00902">
    <property type="entry name" value="TatC"/>
    <property type="match status" value="1"/>
</dbReference>
<feature type="compositionally biased region" description="Basic and acidic residues" evidence="6">
    <location>
        <begin position="28"/>
        <end position="54"/>
    </location>
</feature>
<reference evidence="9 10" key="1">
    <citation type="submission" date="2018-12" db="EMBL/GenBank/DDBJ databases">
        <authorList>
            <person name="Lunina O.N."/>
            <person name="Grouzdev D.S."/>
            <person name="Gorlenko V.M."/>
            <person name="Savvichev A.S."/>
        </authorList>
    </citation>
    <scope>NUCLEOTIDE SEQUENCE [LARGE SCALE GENOMIC DNA]</scope>
    <source>
        <strain evidence="9 10">BrKhr-17</strain>
    </source>
</reference>
<keyword evidence="12" id="KW-1185">Reference proteome</keyword>
<evidence type="ECO:0000256" key="3">
    <source>
        <dbReference type="ARBA" id="ARBA00022989"/>
    </source>
</evidence>
<evidence type="ECO:0000256" key="5">
    <source>
        <dbReference type="HAMAP-Rule" id="MF_00902"/>
    </source>
</evidence>
<dbReference type="Proteomes" id="UP000489351">
    <property type="component" value="Unassembled WGS sequence"/>
</dbReference>
<gene>
    <name evidence="5 9" type="primary">tatC</name>
    <name evidence="9" type="ORF">EKD02_00410</name>
    <name evidence="7" type="ORF">FP507_05940</name>
    <name evidence="8" type="ORF">GJ685_01520</name>
</gene>